<sequence length="312" mass="34953">MTILRINYDVIVTIAIDSEPFQTAFWSTLTNMNSISTLLLVVLLVFPAPAFSDNRERTVCGFIKERLYFSIWSSQAPSRNPAQVTANVLVDEAEFVTGDGKTLRGYRYHAHNDSYERVEPQGYVLMAMGNAMVSDQMIATLAPYAAAGFNAYVFDYRGYADSEGRRRIQAIVKDYQELIAHLADDYSEGLLYGTSLGGLVILNALSEHQDFTRAVIDASPSRLSDHGCPERFDPTNHLTANNANKFLVITGGRDRVLNDGMTGPLRQKAEEVGAHTYHGEQFDHPFMDSTRYHNQRQALIIEFLLQGRVKTP</sequence>
<comment type="caution">
    <text evidence="2">The sequence shown here is derived from an EMBL/GenBank/DDBJ whole genome shotgun (WGS) entry which is preliminary data.</text>
</comment>
<keyword evidence="3" id="KW-1185">Reference proteome</keyword>
<dbReference type="RefSeq" id="WP_143235881.1">
    <property type="nucleotide sequence ID" value="NZ_VJWL01000002.1"/>
</dbReference>
<dbReference type="GO" id="GO:0016787">
    <property type="term" value="F:hydrolase activity"/>
    <property type="evidence" value="ECO:0007669"/>
    <property type="project" value="UniProtKB-KW"/>
</dbReference>
<name>A0A552X1R9_9GAMM</name>
<dbReference type="Pfam" id="PF12146">
    <property type="entry name" value="Hydrolase_4"/>
    <property type="match status" value="1"/>
</dbReference>
<proteinExistence type="predicted"/>
<protein>
    <submittedName>
        <fullName evidence="2">Alpha/beta fold hydrolase</fullName>
    </submittedName>
</protein>
<dbReference type="Proteomes" id="UP000320359">
    <property type="component" value="Unassembled WGS sequence"/>
</dbReference>
<dbReference type="InterPro" id="IPR029058">
    <property type="entry name" value="AB_hydrolase_fold"/>
</dbReference>
<dbReference type="InterPro" id="IPR022742">
    <property type="entry name" value="Hydrolase_4"/>
</dbReference>
<gene>
    <name evidence="2" type="ORF">FM042_07895</name>
</gene>
<organism evidence="2 3">
    <name type="scientific">Aliidiomarina halalkaliphila</name>
    <dbReference type="NCBI Taxonomy" id="2593535"/>
    <lineage>
        <taxon>Bacteria</taxon>
        <taxon>Pseudomonadati</taxon>
        <taxon>Pseudomonadota</taxon>
        <taxon>Gammaproteobacteria</taxon>
        <taxon>Alteromonadales</taxon>
        <taxon>Idiomarinaceae</taxon>
        <taxon>Aliidiomarina</taxon>
    </lineage>
</organism>
<keyword evidence="2" id="KW-0378">Hydrolase</keyword>
<feature type="domain" description="Serine aminopeptidase S33" evidence="1">
    <location>
        <begin position="119"/>
        <end position="222"/>
    </location>
</feature>
<dbReference type="PANTHER" id="PTHR12277">
    <property type="entry name" value="ALPHA/BETA HYDROLASE DOMAIN-CONTAINING PROTEIN"/>
    <property type="match status" value="1"/>
</dbReference>
<dbReference type="EMBL" id="VJWL01000002">
    <property type="protein sequence ID" value="TRW48896.1"/>
    <property type="molecule type" value="Genomic_DNA"/>
</dbReference>
<evidence type="ECO:0000313" key="2">
    <source>
        <dbReference type="EMBL" id="TRW48896.1"/>
    </source>
</evidence>
<evidence type="ECO:0000259" key="1">
    <source>
        <dbReference type="Pfam" id="PF12146"/>
    </source>
</evidence>
<reference evidence="2 3" key="1">
    <citation type="submission" date="2019-07" db="EMBL/GenBank/DDBJ databases">
        <authorList>
            <person name="Yang M."/>
            <person name="Zhao D."/>
            <person name="Xiang H."/>
        </authorList>
    </citation>
    <scope>NUCLEOTIDE SEQUENCE [LARGE SCALE GENOMIC DNA]</scope>
    <source>
        <strain evidence="2 3">IM1326</strain>
    </source>
</reference>
<dbReference type="SUPFAM" id="SSF53474">
    <property type="entry name" value="alpha/beta-Hydrolases"/>
    <property type="match status" value="1"/>
</dbReference>
<evidence type="ECO:0000313" key="3">
    <source>
        <dbReference type="Proteomes" id="UP000320359"/>
    </source>
</evidence>
<dbReference type="Gene3D" id="3.40.50.1820">
    <property type="entry name" value="alpha/beta hydrolase"/>
    <property type="match status" value="1"/>
</dbReference>
<dbReference type="AlphaFoldDB" id="A0A552X1R9"/>
<accession>A0A552X1R9</accession>
<dbReference type="OrthoDB" id="9805123at2"/>